<evidence type="ECO:0000313" key="2">
    <source>
        <dbReference type="Proteomes" id="UP000614460"/>
    </source>
</evidence>
<name>A0A8H9FY95_9SPHI</name>
<dbReference type="EMBL" id="BMKM01000002">
    <property type="protein sequence ID" value="GGE14379.1"/>
    <property type="molecule type" value="Genomic_DNA"/>
</dbReference>
<keyword evidence="2" id="KW-1185">Reference proteome</keyword>
<comment type="caution">
    <text evidence="1">The sequence shown here is derived from an EMBL/GenBank/DDBJ whole genome shotgun (WGS) entry which is preliminary data.</text>
</comment>
<accession>A0A8H9FY95</accession>
<sequence>MRRSKFLDMRYYEEIAINADLEFVEELLVNHKYIKEWEAGIEIFKELRVDSEKTYINHWDIENNIDYIYTLKENIVGISLCLEAKPLEEEGRDQTNAHWVMLYVSQALKGIKRLAEAG</sequence>
<gene>
    <name evidence="1" type="ORF">GCM10011516_10200</name>
</gene>
<evidence type="ECO:0000313" key="1">
    <source>
        <dbReference type="EMBL" id="GGE14379.1"/>
    </source>
</evidence>
<reference evidence="1" key="1">
    <citation type="journal article" date="2014" name="Int. J. Syst. Evol. Microbiol.">
        <title>Complete genome sequence of Corynebacterium casei LMG S-19264T (=DSM 44701T), isolated from a smear-ripened cheese.</title>
        <authorList>
            <consortium name="US DOE Joint Genome Institute (JGI-PGF)"/>
            <person name="Walter F."/>
            <person name="Albersmeier A."/>
            <person name="Kalinowski J."/>
            <person name="Ruckert C."/>
        </authorList>
    </citation>
    <scope>NUCLEOTIDE SEQUENCE</scope>
    <source>
        <strain evidence="1">CGMCC 1.15966</strain>
    </source>
</reference>
<dbReference type="AlphaFoldDB" id="A0A8H9FY95"/>
<proteinExistence type="predicted"/>
<dbReference type="Proteomes" id="UP000614460">
    <property type="component" value="Unassembled WGS sequence"/>
</dbReference>
<reference evidence="1" key="2">
    <citation type="submission" date="2020-09" db="EMBL/GenBank/DDBJ databases">
        <authorList>
            <person name="Sun Q."/>
            <person name="Zhou Y."/>
        </authorList>
    </citation>
    <scope>NUCLEOTIDE SEQUENCE</scope>
    <source>
        <strain evidence="1">CGMCC 1.15966</strain>
    </source>
</reference>
<protein>
    <submittedName>
        <fullName evidence="1">Uncharacterized protein</fullName>
    </submittedName>
</protein>
<organism evidence="1 2">
    <name type="scientific">Sphingobacterium cellulitidis</name>
    <dbReference type="NCBI Taxonomy" id="1768011"/>
    <lineage>
        <taxon>Bacteria</taxon>
        <taxon>Pseudomonadati</taxon>
        <taxon>Bacteroidota</taxon>
        <taxon>Sphingobacteriia</taxon>
        <taxon>Sphingobacteriales</taxon>
        <taxon>Sphingobacteriaceae</taxon>
        <taxon>Sphingobacterium</taxon>
    </lineage>
</organism>